<dbReference type="Proteomes" id="UP000247454">
    <property type="component" value="Unassembled WGS sequence"/>
</dbReference>
<dbReference type="SUPFAM" id="SSF47413">
    <property type="entry name" value="lambda repressor-like DNA-binding domains"/>
    <property type="match status" value="1"/>
</dbReference>
<dbReference type="PROSITE" id="PS50943">
    <property type="entry name" value="HTH_CROC1"/>
    <property type="match status" value="1"/>
</dbReference>
<dbReference type="InterPro" id="IPR010982">
    <property type="entry name" value="Lambda_DNA-bd_dom_sf"/>
</dbReference>
<evidence type="ECO:0000313" key="2">
    <source>
        <dbReference type="EMBL" id="PYE86657.1"/>
    </source>
</evidence>
<organism evidence="2 3">
    <name type="scientific">Phyllobacterium leguminum</name>
    <dbReference type="NCBI Taxonomy" id="314237"/>
    <lineage>
        <taxon>Bacteria</taxon>
        <taxon>Pseudomonadati</taxon>
        <taxon>Pseudomonadota</taxon>
        <taxon>Alphaproteobacteria</taxon>
        <taxon>Hyphomicrobiales</taxon>
        <taxon>Phyllobacteriaceae</taxon>
        <taxon>Phyllobacterium</taxon>
    </lineage>
</organism>
<dbReference type="Pfam" id="PF01381">
    <property type="entry name" value="HTH_3"/>
    <property type="match status" value="1"/>
</dbReference>
<dbReference type="AlphaFoldDB" id="A0A318SZ64"/>
<dbReference type="Gene3D" id="1.10.260.40">
    <property type="entry name" value="lambda repressor-like DNA-binding domains"/>
    <property type="match status" value="1"/>
</dbReference>
<dbReference type="GO" id="GO:0003677">
    <property type="term" value="F:DNA binding"/>
    <property type="evidence" value="ECO:0007669"/>
    <property type="project" value="InterPro"/>
</dbReference>
<proteinExistence type="predicted"/>
<gene>
    <name evidence="2" type="ORF">C7477_12122</name>
</gene>
<evidence type="ECO:0000313" key="3">
    <source>
        <dbReference type="Proteomes" id="UP000247454"/>
    </source>
</evidence>
<evidence type="ECO:0000259" key="1">
    <source>
        <dbReference type="PROSITE" id="PS50943"/>
    </source>
</evidence>
<dbReference type="SMART" id="SM00530">
    <property type="entry name" value="HTH_XRE"/>
    <property type="match status" value="1"/>
</dbReference>
<dbReference type="EMBL" id="QJTF01000021">
    <property type="protein sequence ID" value="PYE86657.1"/>
    <property type="molecule type" value="Genomic_DNA"/>
</dbReference>
<dbReference type="InterPro" id="IPR001387">
    <property type="entry name" value="Cro/C1-type_HTH"/>
</dbReference>
<dbReference type="CDD" id="cd00093">
    <property type="entry name" value="HTH_XRE"/>
    <property type="match status" value="1"/>
</dbReference>
<reference evidence="2 3" key="1">
    <citation type="submission" date="2018-06" db="EMBL/GenBank/DDBJ databases">
        <title>Genomic Encyclopedia of Type Strains, Phase III (KMG-III): the genomes of soil and plant-associated and newly described type strains.</title>
        <authorList>
            <person name="Whitman W."/>
        </authorList>
    </citation>
    <scope>NUCLEOTIDE SEQUENCE [LARGE SCALE GENOMIC DNA]</scope>
    <source>
        <strain evidence="2 3">ORS 1419</strain>
    </source>
</reference>
<sequence>MKLVVVLRFWQGHMTNSFHSESYAILLTVLIEARRDKGLTQQIVAERLRKPQSYVAKIEGGERRLDMVEFIALSQALEIKPDALFARILEAIEHLD</sequence>
<feature type="domain" description="HTH cro/C1-type" evidence="1">
    <location>
        <begin position="30"/>
        <end position="84"/>
    </location>
</feature>
<name>A0A318SZ64_9HYPH</name>
<protein>
    <submittedName>
        <fullName evidence="2">Helix-turn-helix protein</fullName>
    </submittedName>
</protein>
<keyword evidence="3" id="KW-1185">Reference proteome</keyword>
<comment type="caution">
    <text evidence="2">The sequence shown here is derived from an EMBL/GenBank/DDBJ whole genome shotgun (WGS) entry which is preliminary data.</text>
</comment>
<accession>A0A318SZ64</accession>